<dbReference type="EMBL" id="GDKF01006312">
    <property type="protein sequence ID" value="JAT72310.1"/>
    <property type="molecule type" value="Transcribed_RNA"/>
</dbReference>
<proteinExistence type="predicted"/>
<feature type="compositionally biased region" description="Polar residues" evidence="1">
    <location>
        <begin position="57"/>
        <end position="68"/>
    </location>
</feature>
<feature type="region of interest" description="Disordered" evidence="1">
    <location>
        <begin position="54"/>
        <end position="84"/>
    </location>
</feature>
<accession>A0A1D1ZZE3</accession>
<feature type="region of interest" description="Disordered" evidence="1">
    <location>
        <begin position="1"/>
        <end position="35"/>
    </location>
</feature>
<name>A0A1D1ZZE3_AUXPR</name>
<feature type="compositionally biased region" description="Basic residues" evidence="1">
    <location>
        <begin position="135"/>
        <end position="148"/>
    </location>
</feature>
<reference evidence="2" key="1">
    <citation type="submission" date="2015-08" db="EMBL/GenBank/DDBJ databases">
        <authorList>
            <person name="Babu N.S."/>
            <person name="Beckwith C.J."/>
            <person name="Beseler K.G."/>
            <person name="Brison A."/>
            <person name="Carone J.V."/>
            <person name="Caskin T.P."/>
            <person name="Diamond M."/>
            <person name="Durham M.E."/>
            <person name="Foxe J.M."/>
            <person name="Go M."/>
            <person name="Henderson B.A."/>
            <person name="Jones I.B."/>
            <person name="McGettigan J.A."/>
            <person name="Micheletti S.J."/>
            <person name="Nasrallah M.E."/>
            <person name="Ortiz D."/>
            <person name="Piller C.R."/>
            <person name="Privatt S.R."/>
            <person name="Schneider S.L."/>
            <person name="Sharp S."/>
            <person name="Smith T.C."/>
            <person name="Stanton J.D."/>
            <person name="Ullery H.E."/>
            <person name="Wilson R.J."/>
            <person name="Serrano M.G."/>
            <person name="Buck G."/>
            <person name="Lee V."/>
            <person name="Wang Y."/>
            <person name="Carvalho R."/>
            <person name="Voegtly L."/>
            <person name="Shi R."/>
            <person name="Duckworth R."/>
            <person name="Johnson A."/>
            <person name="Loviza R."/>
            <person name="Walstead R."/>
            <person name="Shah Z."/>
            <person name="Kiflezghi M."/>
            <person name="Wade K."/>
            <person name="Ball S.L."/>
            <person name="Bradley K.W."/>
            <person name="Asai D.J."/>
            <person name="Bowman C.A."/>
            <person name="Russell D.A."/>
            <person name="Pope W.H."/>
            <person name="Jacobs-Sera D."/>
            <person name="Hendrix R.W."/>
            <person name="Hatfull G.F."/>
        </authorList>
    </citation>
    <scope>NUCLEOTIDE SEQUENCE</scope>
</reference>
<organism evidence="2">
    <name type="scientific">Auxenochlorella protothecoides</name>
    <name type="common">Green microalga</name>
    <name type="synonym">Chlorella protothecoides</name>
    <dbReference type="NCBI Taxonomy" id="3075"/>
    <lineage>
        <taxon>Eukaryota</taxon>
        <taxon>Viridiplantae</taxon>
        <taxon>Chlorophyta</taxon>
        <taxon>core chlorophytes</taxon>
        <taxon>Trebouxiophyceae</taxon>
        <taxon>Chlorellales</taxon>
        <taxon>Chlorellaceae</taxon>
        <taxon>Auxenochlorella</taxon>
    </lineage>
</organism>
<gene>
    <name evidence="2" type="ORF">g.4642</name>
</gene>
<feature type="region of interest" description="Disordered" evidence="1">
    <location>
        <begin position="98"/>
        <end position="158"/>
    </location>
</feature>
<protein>
    <submittedName>
        <fullName evidence="2">Uncharacterized protein</fullName>
    </submittedName>
</protein>
<dbReference type="AlphaFoldDB" id="A0A1D1ZZE3"/>
<evidence type="ECO:0000256" key="1">
    <source>
        <dbReference type="SAM" id="MobiDB-lite"/>
    </source>
</evidence>
<feature type="compositionally biased region" description="Basic residues" evidence="1">
    <location>
        <begin position="108"/>
        <end position="122"/>
    </location>
</feature>
<sequence>MQAMEDESYAFCPADREWESAPTMSSKTESDDGFSFPPELEAFLSASVLGLDDDTRTWSLNSSHVSTDSGGSLGPASSPSPRLAQGMVSICPALVSQAPGSVAPRARGPPRKAPTRKRHPRVKQAQSKVPGPPHPHTRSSLHHKHMASRHGPPSHAMGMYSVAVTSGSQPGQHSRRLEVRMAGAAPGSGSVIPSPHAPSPAMTGDATPPGQPTITLAGSGNAAPDVRLAPPAAAQREGSTLQLHLCTPTLRLTPVLPIRVDAILPPISFAAGQGAEAGQSLRANAA</sequence>
<evidence type="ECO:0000313" key="2">
    <source>
        <dbReference type="EMBL" id="JAT72310.1"/>
    </source>
</evidence>